<comment type="caution">
    <text evidence="9">The sequence shown here is derived from an EMBL/GenBank/DDBJ whole genome shotgun (WGS) entry which is preliminary data.</text>
</comment>
<dbReference type="GO" id="GO:0008270">
    <property type="term" value="F:zinc ion binding"/>
    <property type="evidence" value="ECO:0007669"/>
    <property type="project" value="UniProtKB-KW"/>
</dbReference>
<evidence type="ECO:0000259" key="8">
    <source>
        <dbReference type="PROSITE" id="PS51795"/>
    </source>
</evidence>
<evidence type="ECO:0000256" key="3">
    <source>
        <dbReference type="ARBA" id="ARBA00022490"/>
    </source>
</evidence>
<name>A0AAV1XCQ9_LUPLU</name>
<evidence type="ECO:0000256" key="1">
    <source>
        <dbReference type="ARBA" id="ARBA00004496"/>
    </source>
</evidence>
<dbReference type="AlphaFoldDB" id="A0AAV1XCQ9"/>
<reference evidence="9 10" key="1">
    <citation type="submission" date="2024-03" db="EMBL/GenBank/DDBJ databases">
        <authorList>
            <person name="Martinez-Hernandez J."/>
        </authorList>
    </citation>
    <scope>NUCLEOTIDE SEQUENCE [LARGE SCALE GENOMIC DNA]</scope>
</reference>
<feature type="zinc finger region" description="FLZ-type" evidence="6">
    <location>
        <begin position="85"/>
        <end position="129"/>
    </location>
</feature>
<evidence type="ECO:0000256" key="4">
    <source>
        <dbReference type="ARBA" id="ARBA00022723"/>
    </source>
</evidence>
<dbReference type="GO" id="GO:0005737">
    <property type="term" value="C:cytoplasm"/>
    <property type="evidence" value="ECO:0007669"/>
    <property type="project" value="UniProtKB-SubCell"/>
</dbReference>
<dbReference type="Proteomes" id="UP001497480">
    <property type="component" value="Unassembled WGS sequence"/>
</dbReference>
<dbReference type="PROSITE" id="PS51795">
    <property type="entry name" value="ZF_FLZ"/>
    <property type="match status" value="1"/>
</dbReference>
<evidence type="ECO:0000256" key="2">
    <source>
        <dbReference type="ARBA" id="ARBA00009374"/>
    </source>
</evidence>
<keyword evidence="5" id="KW-0863">Zinc-finger</keyword>
<accession>A0AAV1XCQ9</accession>
<sequence>MLLGKRGRGPMKRTTSMSDITFDLNMPTKDVADSNNNPSLNRVGPEGGVKPVTGGLDLEQCRVLATTVSATKHGRNFSDLAPIADFLRTCSFCRRRLVHGRDIYMYRGDSGFCSLECRQKQMNQDERKDKCFVASKKQVTKAETIVAL</sequence>
<evidence type="ECO:0000313" key="10">
    <source>
        <dbReference type="Proteomes" id="UP001497480"/>
    </source>
</evidence>
<dbReference type="EMBL" id="CAXHTB010000014">
    <property type="protein sequence ID" value="CAL0319361.1"/>
    <property type="molecule type" value="Genomic_DNA"/>
</dbReference>
<dbReference type="Pfam" id="PF04570">
    <property type="entry name" value="zf-FLZ"/>
    <property type="match status" value="1"/>
</dbReference>
<keyword evidence="3" id="KW-0963">Cytoplasm</keyword>
<dbReference type="PANTHER" id="PTHR33059:SF4">
    <property type="entry name" value="FCS-LIKE ZINC FINGER 5"/>
    <property type="match status" value="1"/>
</dbReference>
<dbReference type="PANTHER" id="PTHR33059">
    <property type="entry name" value="FCS-LIKE ZINC FINGER 5"/>
    <property type="match status" value="1"/>
</dbReference>
<keyword evidence="10" id="KW-1185">Reference proteome</keyword>
<protein>
    <recommendedName>
        <fullName evidence="8">FLZ-type domain-containing protein</fullName>
    </recommendedName>
</protein>
<evidence type="ECO:0000256" key="6">
    <source>
        <dbReference type="PROSITE-ProRule" id="PRU01131"/>
    </source>
</evidence>
<keyword evidence="5" id="KW-0862">Zinc</keyword>
<comment type="subcellular location">
    <subcellularLocation>
        <location evidence="1">Cytoplasm</location>
    </subcellularLocation>
</comment>
<evidence type="ECO:0000256" key="5">
    <source>
        <dbReference type="ARBA" id="ARBA00022771"/>
    </source>
</evidence>
<proteinExistence type="inferred from homology"/>
<organism evidence="9 10">
    <name type="scientific">Lupinus luteus</name>
    <name type="common">European yellow lupine</name>
    <dbReference type="NCBI Taxonomy" id="3873"/>
    <lineage>
        <taxon>Eukaryota</taxon>
        <taxon>Viridiplantae</taxon>
        <taxon>Streptophyta</taxon>
        <taxon>Embryophyta</taxon>
        <taxon>Tracheophyta</taxon>
        <taxon>Spermatophyta</taxon>
        <taxon>Magnoliopsida</taxon>
        <taxon>eudicotyledons</taxon>
        <taxon>Gunneridae</taxon>
        <taxon>Pentapetalae</taxon>
        <taxon>rosids</taxon>
        <taxon>fabids</taxon>
        <taxon>Fabales</taxon>
        <taxon>Fabaceae</taxon>
        <taxon>Papilionoideae</taxon>
        <taxon>50 kb inversion clade</taxon>
        <taxon>genistoids sensu lato</taxon>
        <taxon>core genistoids</taxon>
        <taxon>Genisteae</taxon>
        <taxon>Lupinus</taxon>
    </lineage>
</organism>
<evidence type="ECO:0000313" key="9">
    <source>
        <dbReference type="EMBL" id="CAL0319361.1"/>
    </source>
</evidence>
<keyword evidence="4" id="KW-0479">Metal-binding</keyword>
<gene>
    <name evidence="9" type="ORF">LLUT_LOCUS20421</name>
</gene>
<dbReference type="InterPro" id="IPR007650">
    <property type="entry name" value="Zf-FLZ_dom"/>
</dbReference>
<evidence type="ECO:0000256" key="7">
    <source>
        <dbReference type="SAM" id="MobiDB-lite"/>
    </source>
</evidence>
<feature type="region of interest" description="Disordered" evidence="7">
    <location>
        <begin position="26"/>
        <end position="48"/>
    </location>
</feature>
<feature type="domain" description="FLZ-type" evidence="8">
    <location>
        <begin position="85"/>
        <end position="129"/>
    </location>
</feature>
<comment type="similarity">
    <text evidence="2">Belongs to the FLZ family.</text>
</comment>